<organism evidence="1">
    <name type="scientific">Anguilla anguilla</name>
    <name type="common">European freshwater eel</name>
    <name type="synonym">Muraena anguilla</name>
    <dbReference type="NCBI Taxonomy" id="7936"/>
    <lineage>
        <taxon>Eukaryota</taxon>
        <taxon>Metazoa</taxon>
        <taxon>Chordata</taxon>
        <taxon>Craniata</taxon>
        <taxon>Vertebrata</taxon>
        <taxon>Euteleostomi</taxon>
        <taxon>Actinopterygii</taxon>
        <taxon>Neopterygii</taxon>
        <taxon>Teleostei</taxon>
        <taxon>Anguilliformes</taxon>
        <taxon>Anguillidae</taxon>
        <taxon>Anguilla</taxon>
    </lineage>
</organism>
<dbReference type="AlphaFoldDB" id="A0A0E9XMM8"/>
<sequence>MGTKFLLCNDTNEISLFLLVSMCFVSLYDS</sequence>
<name>A0A0E9XMM8_ANGAN</name>
<reference evidence="1" key="2">
    <citation type="journal article" date="2015" name="Fish Shellfish Immunol.">
        <title>Early steps in the European eel (Anguilla anguilla)-Vibrio vulnificus interaction in the gills: Role of the RtxA13 toxin.</title>
        <authorList>
            <person name="Callol A."/>
            <person name="Pajuelo D."/>
            <person name="Ebbesson L."/>
            <person name="Teles M."/>
            <person name="MacKenzie S."/>
            <person name="Amaro C."/>
        </authorList>
    </citation>
    <scope>NUCLEOTIDE SEQUENCE</scope>
</reference>
<reference evidence="1" key="1">
    <citation type="submission" date="2014-11" db="EMBL/GenBank/DDBJ databases">
        <authorList>
            <person name="Amaro Gonzalez C."/>
        </authorList>
    </citation>
    <scope>NUCLEOTIDE SEQUENCE</scope>
</reference>
<dbReference type="EMBL" id="GBXM01004600">
    <property type="protein sequence ID" value="JAI03978.1"/>
    <property type="molecule type" value="Transcribed_RNA"/>
</dbReference>
<protein>
    <submittedName>
        <fullName evidence="1">Uncharacterized protein</fullName>
    </submittedName>
</protein>
<evidence type="ECO:0000313" key="1">
    <source>
        <dbReference type="EMBL" id="JAI03978.1"/>
    </source>
</evidence>
<proteinExistence type="predicted"/>
<accession>A0A0E9XMM8</accession>